<accession>A0A7R9JXA7</accession>
<protein>
    <submittedName>
        <fullName evidence="1">Uncharacterized protein</fullName>
    </submittedName>
</protein>
<dbReference type="AlphaFoldDB" id="A0A7R9JXA7"/>
<sequence>MITKRDRPCNRSPAICCRWLYFPPPVSAACRRDCIAEATSNQRCSEAWPHSTTLHTPTTPTNLDEILEIASKHENTGSPWYSPPYCQLSVAPRPTLVSCPERNGGGQGELLTFSGCAMTCQRVLLAFDMFVEGSLHLDYIDRWYYSSPMASLVLTDSSQPSAVSFELSVSTKEAMGLLYISVSDASYPYVRIKGEG</sequence>
<dbReference type="EMBL" id="OE840810">
    <property type="protein sequence ID" value="CAD7592721.1"/>
    <property type="molecule type" value="Genomic_DNA"/>
</dbReference>
<proteinExistence type="predicted"/>
<dbReference type="PROSITE" id="PS51257">
    <property type="entry name" value="PROKAR_LIPOPROTEIN"/>
    <property type="match status" value="1"/>
</dbReference>
<reference evidence="1" key="1">
    <citation type="submission" date="2020-11" db="EMBL/GenBank/DDBJ databases">
        <authorList>
            <person name="Tran Van P."/>
        </authorList>
    </citation>
    <scope>NUCLEOTIDE SEQUENCE</scope>
</reference>
<name>A0A7R9JXA7_TIMGE</name>
<gene>
    <name evidence="1" type="ORF">TGEB3V08_LOCUS5038</name>
</gene>
<evidence type="ECO:0000313" key="1">
    <source>
        <dbReference type="EMBL" id="CAD7592721.1"/>
    </source>
</evidence>
<organism evidence="1">
    <name type="scientific">Timema genevievae</name>
    <name type="common">Walking stick</name>
    <dbReference type="NCBI Taxonomy" id="629358"/>
    <lineage>
        <taxon>Eukaryota</taxon>
        <taxon>Metazoa</taxon>
        <taxon>Ecdysozoa</taxon>
        <taxon>Arthropoda</taxon>
        <taxon>Hexapoda</taxon>
        <taxon>Insecta</taxon>
        <taxon>Pterygota</taxon>
        <taxon>Neoptera</taxon>
        <taxon>Polyneoptera</taxon>
        <taxon>Phasmatodea</taxon>
        <taxon>Timematodea</taxon>
        <taxon>Timematoidea</taxon>
        <taxon>Timematidae</taxon>
        <taxon>Timema</taxon>
    </lineage>
</organism>